<dbReference type="GO" id="GO:0005524">
    <property type="term" value="F:ATP binding"/>
    <property type="evidence" value="ECO:0007669"/>
    <property type="project" value="InterPro"/>
</dbReference>
<dbReference type="PANTHER" id="PTHR47320:SF1">
    <property type="entry name" value="BIFUNCTIONAL URIDYLYLTRANSFERASE_URIDYLYL-REMOVING ENZYME"/>
    <property type="match status" value="1"/>
</dbReference>
<feature type="domain" description="Protein kinase" evidence="3">
    <location>
        <begin position="150"/>
        <end position="200"/>
    </location>
</feature>
<comment type="caution">
    <text evidence="4">The sequence shown here is derived from an EMBL/GenBank/DDBJ whole genome shotgun (WGS) entry which is preliminary data.</text>
</comment>
<dbReference type="InterPro" id="IPR000719">
    <property type="entry name" value="Prot_kinase_dom"/>
</dbReference>
<keyword evidence="2" id="KW-0732">Signal</keyword>
<dbReference type="OrthoDB" id="784063at2759"/>
<dbReference type="SUPFAM" id="SSF55021">
    <property type="entry name" value="ACT-like"/>
    <property type="match status" value="1"/>
</dbReference>
<dbReference type="GO" id="GO:0016787">
    <property type="term" value="F:hydrolase activity"/>
    <property type="evidence" value="ECO:0007669"/>
    <property type="project" value="UniProtKB-KW"/>
</dbReference>
<dbReference type="SUPFAM" id="SSF56112">
    <property type="entry name" value="Protein kinase-like (PK-like)"/>
    <property type="match status" value="1"/>
</dbReference>
<evidence type="ECO:0000256" key="1">
    <source>
        <dbReference type="ARBA" id="ARBA00022801"/>
    </source>
</evidence>
<dbReference type="AlphaFoldDB" id="A0A9Q1QPH4"/>
<feature type="signal peptide" evidence="2">
    <location>
        <begin position="1"/>
        <end position="21"/>
    </location>
</feature>
<dbReference type="GO" id="GO:0008773">
    <property type="term" value="F:[protein-PII] uridylyltransferase activity"/>
    <property type="evidence" value="ECO:0007669"/>
    <property type="project" value="InterPro"/>
</dbReference>
<accession>A0A9Q1QPH4</accession>
<dbReference type="PANTHER" id="PTHR47320">
    <property type="entry name" value="BIFUNCTIONAL URIDYLYLTRANSFERASE/URIDYLYL-REMOVING ENZYME"/>
    <property type="match status" value="1"/>
</dbReference>
<sequence length="200" mass="22461">MSPALPLVHFDILWYLFCLIAKRSELDANWFNNWKTKAFPVEIGWNLDLGVNGLSCYKTGFVQLSALLSDIGLNIREAHVFSTTDGYSLDVFVVDGWPVEDADSLYKAMEEAISRSEDSWSGSSHSQFSVEKELAAQRKAGYWEIDRNLLKIGERIASGSCGDLYHGVYLGQNVAIKILKSDQLTEALEDEFTQEVAILR</sequence>
<keyword evidence="5" id="KW-1185">Reference proteome</keyword>
<dbReference type="Proteomes" id="UP001153076">
    <property type="component" value="Unassembled WGS sequence"/>
</dbReference>
<evidence type="ECO:0000313" key="4">
    <source>
        <dbReference type="EMBL" id="KAJ8450403.1"/>
    </source>
</evidence>
<organism evidence="4 5">
    <name type="scientific">Carnegiea gigantea</name>
    <dbReference type="NCBI Taxonomy" id="171969"/>
    <lineage>
        <taxon>Eukaryota</taxon>
        <taxon>Viridiplantae</taxon>
        <taxon>Streptophyta</taxon>
        <taxon>Embryophyta</taxon>
        <taxon>Tracheophyta</taxon>
        <taxon>Spermatophyta</taxon>
        <taxon>Magnoliopsida</taxon>
        <taxon>eudicotyledons</taxon>
        <taxon>Gunneridae</taxon>
        <taxon>Pentapetalae</taxon>
        <taxon>Caryophyllales</taxon>
        <taxon>Cactineae</taxon>
        <taxon>Cactaceae</taxon>
        <taxon>Cactoideae</taxon>
        <taxon>Echinocereeae</taxon>
        <taxon>Carnegiea</taxon>
    </lineage>
</organism>
<evidence type="ECO:0000313" key="5">
    <source>
        <dbReference type="Proteomes" id="UP001153076"/>
    </source>
</evidence>
<name>A0A9Q1QPH4_9CARY</name>
<feature type="chain" id="PRO_5040390098" description="Protein kinase domain-containing protein" evidence="2">
    <location>
        <begin position="22"/>
        <end position="200"/>
    </location>
</feature>
<dbReference type="InterPro" id="IPR010043">
    <property type="entry name" value="UTase/UR"/>
</dbReference>
<proteinExistence type="predicted"/>
<gene>
    <name evidence="4" type="ORF">Cgig2_004860</name>
</gene>
<keyword evidence="1" id="KW-0378">Hydrolase</keyword>
<dbReference type="Gene3D" id="3.30.200.20">
    <property type="entry name" value="Phosphorylase Kinase, domain 1"/>
    <property type="match status" value="1"/>
</dbReference>
<dbReference type="PROSITE" id="PS50011">
    <property type="entry name" value="PROTEIN_KINASE_DOM"/>
    <property type="match status" value="1"/>
</dbReference>
<dbReference type="InterPro" id="IPR045865">
    <property type="entry name" value="ACT-like_dom_sf"/>
</dbReference>
<dbReference type="EMBL" id="JAKOGI010000016">
    <property type="protein sequence ID" value="KAJ8450403.1"/>
    <property type="molecule type" value="Genomic_DNA"/>
</dbReference>
<protein>
    <recommendedName>
        <fullName evidence="3">Protein kinase domain-containing protein</fullName>
    </recommendedName>
</protein>
<dbReference type="InterPro" id="IPR011009">
    <property type="entry name" value="Kinase-like_dom_sf"/>
</dbReference>
<evidence type="ECO:0000259" key="3">
    <source>
        <dbReference type="PROSITE" id="PS50011"/>
    </source>
</evidence>
<reference evidence="4" key="1">
    <citation type="submission" date="2022-04" db="EMBL/GenBank/DDBJ databases">
        <title>Carnegiea gigantea Genome sequencing and assembly v2.</title>
        <authorList>
            <person name="Copetti D."/>
            <person name="Sanderson M.J."/>
            <person name="Burquez A."/>
            <person name="Wojciechowski M.F."/>
        </authorList>
    </citation>
    <scope>NUCLEOTIDE SEQUENCE</scope>
    <source>
        <strain evidence="4">SGP5-SGP5p</strain>
        <tissue evidence="4">Aerial part</tissue>
    </source>
</reference>
<dbReference type="GO" id="GO:0004672">
    <property type="term" value="F:protein kinase activity"/>
    <property type="evidence" value="ECO:0007669"/>
    <property type="project" value="InterPro"/>
</dbReference>
<evidence type="ECO:0000256" key="2">
    <source>
        <dbReference type="SAM" id="SignalP"/>
    </source>
</evidence>